<organism evidence="5 6">
    <name type="scientific">Bifidobacterium callimiconis</name>
    <dbReference type="NCBI Taxonomy" id="2306973"/>
    <lineage>
        <taxon>Bacteria</taxon>
        <taxon>Bacillati</taxon>
        <taxon>Actinomycetota</taxon>
        <taxon>Actinomycetes</taxon>
        <taxon>Bifidobacteriales</taxon>
        <taxon>Bifidobacteriaceae</taxon>
        <taxon>Bifidobacterium</taxon>
    </lineage>
</organism>
<dbReference type="InterPro" id="IPR000843">
    <property type="entry name" value="HTH_LacI"/>
</dbReference>
<keyword evidence="2" id="KW-0238">DNA-binding</keyword>
<evidence type="ECO:0000313" key="5">
    <source>
        <dbReference type="EMBL" id="RSX48965.1"/>
    </source>
</evidence>
<proteinExistence type="predicted"/>
<feature type="domain" description="HTH lacI-type" evidence="4">
    <location>
        <begin position="2"/>
        <end position="56"/>
    </location>
</feature>
<dbReference type="Proteomes" id="UP000288607">
    <property type="component" value="Unassembled WGS sequence"/>
</dbReference>
<dbReference type="InterPro" id="IPR010982">
    <property type="entry name" value="Lambda_DNA-bd_dom_sf"/>
</dbReference>
<dbReference type="InterPro" id="IPR028082">
    <property type="entry name" value="Peripla_BP_I"/>
</dbReference>
<dbReference type="Gene3D" id="1.10.260.40">
    <property type="entry name" value="lambda repressor-like DNA-binding domains"/>
    <property type="match status" value="1"/>
</dbReference>
<dbReference type="OrthoDB" id="37081at2"/>
<dbReference type="Gene3D" id="3.40.50.2300">
    <property type="match status" value="2"/>
</dbReference>
<dbReference type="RefSeq" id="WP_126030956.1">
    <property type="nucleotide sequence ID" value="NZ_QXGJ01000020.1"/>
</dbReference>
<dbReference type="PROSITE" id="PS50932">
    <property type="entry name" value="HTH_LACI_2"/>
    <property type="match status" value="1"/>
</dbReference>
<dbReference type="InterPro" id="IPR046335">
    <property type="entry name" value="LacI/GalR-like_sensor"/>
</dbReference>
<dbReference type="SMART" id="SM00354">
    <property type="entry name" value="HTH_LACI"/>
    <property type="match status" value="1"/>
</dbReference>
<keyword evidence="3" id="KW-0804">Transcription</keyword>
<evidence type="ECO:0000313" key="6">
    <source>
        <dbReference type="Proteomes" id="UP000288607"/>
    </source>
</evidence>
<dbReference type="GO" id="GO:0003700">
    <property type="term" value="F:DNA-binding transcription factor activity"/>
    <property type="evidence" value="ECO:0007669"/>
    <property type="project" value="TreeGrafter"/>
</dbReference>
<dbReference type="GO" id="GO:0000976">
    <property type="term" value="F:transcription cis-regulatory region binding"/>
    <property type="evidence" value="ECO:0007669"/>
    <property type="project" value="TreeGrafter"/>
</dbReference>
<sequence length="340" mass="37282">MVTIKEIAKRAGYSQATVSRLLNGDPTLSVKDETRRRIIQASEELGYATQPSRHVTVPRTVAILDMIDPGDHLQDAYFNELRDVVVGTASEQHMDITFYTDVEQLIAEAARYDGFITIGAEMLPVEALHRLHDVLPYGVFLDTNPAPNLFDSVQPDLQQTVLDALDEFAAAGMKRVGFIGGTGRIMGTHEYPEDMRLLAFRNWADRLGFDTDGLIYIDGPFNVESGRKLGERIIAERGDDLPDAFLVAADVLAVGVLQSFTAAGVIVPRDVSLISVNNQPIAQYTSPPLSTYDIDRRELVRTGIDALGEAIAGRRKVKHHVLLSTTLVPRGSFVPAGGVR</sequence>
<keyword evidence="6" id="KW-1185">Reference proteome</keyword>
<dbReference type="SUPFAM" id="SSF47413">
    <property type="entry name" value="lambda repressor-like DNA-binding domains"/>
    <property type="match status" value="1"/>
</dbReference>
<dbReference type="Pfam" id="PF00356">
    <property type="entry name" value="LacI"/>
    <property type="match status" value="1"/>
</dbReference>
<keyword evidence="1" id="KW-0805">Transcription regulation</keyword>
<reference evidence="5 6" key="1">
    <citation type="submission" date="2018-09" db="EMBL/GenBank/DDBJ databases">
        <title>Characterization of the phylogenetic diversity of five novel species belonging to the genus Bifidobacterium.</title>
        <authorList>
            <person name="Lugli G.A."/>
            <person name="Duranti S."/>
            <person name="Milani C."/>
        </authorList>
    </citation>
    <scope>NUCLEOTIDE SEQUENCE [LARGE SCALE GENOMIC DNA]</scope>
    <source>
        <strain evidence="5 6">2028B</strain>
    </source>
</reference>
<evidence type="ECO:0000259" key="4">
    <source>
        <dbReference type="PROSITE" id="PS50932"/>
    </source>
</evidence>
<evidence type="ECO:0000256" key="3">
    <source>
        <dbReference type="ARBA" id="ARBA00023163"/>
    </source>
</evidence>
<dbReference type="CDD" id="cd01392">
    <property type="entry name" value="HTH_LacI"/>
    <property type="match status" value="1"/>
</dbReference>
<gene>
    <name evidence="5" type="ORF">D2E23_2184</name>
</gene>
<dbReference type="CDD" id="cd01544">
    <property type="entry name" value="PBP1_GalR"/>
    <property type="match status" value="1"/>
</dbReference>
<evidence type="ECO:0000256" key="2">
    <source>
        <dbReference type="ARBA" id="ARBA00023125"/>
    </source>
</evidence>
<dbReference type="EMBL" id="QXGJ01000020">
    <property type="protein sequence ID" value="RSX48965.1"/>
    <property type="molecule type" value="Genomic_DNA"/>
</dbReference>
<name>A0A430F7R3_9BIFI</name>
<evidence type="ECO:0000256" key="1">
    <source>
        <dbReference type="ARBA" id="ARBA00023015"/>
    </source>
</evidence>
<dbReference type="AlphaFoldDB" id="A0A430F7R3"/>
<dbReference type="PANTHER" id="PTHR30146">
    <property type="entry name" value="LACI-RELATED TRANSCRIPTIONAL REPRESSOR"/>
    <property type="match status" value="1"/>
</dbReference>
<dbReference type="PANTHER" id="PTHR30146:SF149">
    <property type="entry name" value="HTH-TYPE TRANSCRIPTIONAL REGULATOR EBGR"/>
    <property type="match status" value="1"/>
</dbReference>
<dbReference type="Pfam" id="PF13377">
    <property type="entry name" value="Peripla_BP_3"/>
    <property type="match status" value="1"/>
</dbReference>
<comment type="caution">
    <text evidence="5">The sequence shown here is derived from an EMBL/GenBank/DDBJ whole genome shotgun (WGS) entry which is preliminary data.</text>
</comment>
<dbReference type="SUPFAM" id="SSF53822">
    <property type="entry name" value="Periplasmic binding protein-like I"/>
    <property type="match status" value="1"/>
</dbReference>
<accession>A0A430F7R3</accession>
<protein>
    <submittedName>
        <fullName evidence="5">LacI family transcriptional regulator</fullName>
    </submittedName>
</protein>